<dbReference type="GO" id="GO:0006508">
    <property type="term" value="P:proteolysis"/>
    <property type="evidence" value="ECO:0007669"/>
    <property type="project" value="UniProtKB-KW"/>
</dbReference>
<dbReference type="InterPro" id="IPR043504">
    <property type="entry name" value="Peptidase_S1_PA_chymotrypsin"/>
</dbReference>
<evidence type="ECO:0000256" key="1">
    <source>
        <dbReference type="ARBA" id="ARBA00022729"/>
    </source>
</evidence>
<feature type="chain" id="PRO_5029541389" evidence="2">
    <location>
        <begin position="17"/>
        <end position="240"/>
    </location>
</feature>
<dbReference type="Gene3D" id="2.40.10.10">
    <property type="entry name" value="Trypsin-like serine proteases"/>
    <property type="match status" value="2"/>
</dbReference>
<name>A0A7M3T6A6_9RHOB</name>
<keyword evidence="5" id="KW-1185">Reference proteome</keyword>
<dbReference type="InterPro" id="IPR001254">
    <property type="entry name" value="Trypsin_dom"/>
</dbReference>
<dbReference type="InterPro" id="IPR050966">
    <property type="entry name" value="Glutamyl_endopeptidase"/>
</dbReference>
<dbReference type="AlphaFoldDB" id="A0A7M3T6A6"/>
<dbReference type="PROSITE" id="PS00134">
    <property type="entry name" value="TRYPSIN_HIS"/>
    <property type="match status" value="1"/>
</dbReference>
<keyword evidence="1 2" id="KW-0732">Signal</keyword>
<dbReference type="PROSITE" id="PS50240">
    <property type="entry name" value="TRYPSIN_DOM"/>
    <property type="match status" value="1"/>
</dbReference>
<keyword evidence="4" id="KW-0378">Hydrolase</keyword>
<feature type="domain" description="Peptidase S1" evidence="3">
    <location>
        <begin position="15"/>
        <end position="216"/>
    </location>
</feature>
<keyword evidence="4" id="KW-0645">Protease</keyword>
<feature type="signal peptide" evidence="2">
    <location>
        <begin position="1"/>
        <end position="16"/>
    </location>
</feature>
<proteinExistence type="predicted"/>
<dbReference type="PRINTS" id="PR00722">
    <property type="entry name" value="CHYMOTRYPSIN"/>
</dbReference>
<dbReference type="InterPro" id="IPR009003">
    <property type="entry name" value="Peptidase_S1_PA"/>
</dbReference>
<sequence length="240" mass="24579">MRLAFVLLLLPFAAAAGGRVMLDADSQAAWNGVGRLNLGDGFCTGALVAPDLVVTAAHCFYSPATGVARSPERVHFVAGYRLGRYQGHARAASVTFHPDYAFSAETGAASIAADLALARLVSPIDGAAPFGVAPGLAAGDKVAILSYGRDRPEIPSIQSPCGVAARSGAMAVLDCDVTYGVSGAPVFLLVGGEWRIAAVISAMGEWRGAPRAFAVVLEDALGAMLAASRMGLKAGKRPPK</sequence>
<evidence type="ECO:0000313" key="4">
    <source>
        <dbReference type="EMBL" id="QIE57537.1"/>
    </source>
</evidence>
<gene>
    <name evidence="4" type="ORF">G5B40_20050</name>
</gene>
<evidence type="ECO:0000313" key="5">
    <source>
        <dbReference type="Proteomes" id="UP000503336"/>
    </source>
</evidence>
<dbReference type="Proteomes" id="UP000503336">
    <property type="component" value="Chromosome"/>
</dbReference>
<dbReference type="EMBL" id="CP049056">
    <property type="protein sequence ID" value="QIE57537.1"/>
    <property type="molecule type" value="Genomic_DNA"/>
</dbReference>
<organism evidence="4 5">
    <name type="scientific">Pikeienuella piscinae</name>
    <dbReference type="NCBI Taxonomy" id="2748098"/>
    <lineage>
        <taxon>Bacteria</taxon>
        <taxon>Pseudomonadati</taxon>
        <taxon>Pseudomonadota</taxon>
        <taxon>Alphaproteobacteria</taxon>
        <taxon>Rhodobacterales</taxon>
        <taxon>Paracoccaceae</taxon>
        <taxon>Pikeienuella</taxon>
    </lineage>
</organism>
<accession>A0A7M3T6A6</accession>
<evidence type="ECO:0000256" key="2">
    <source>
        <dbReference type="SAM" id="SignalP"/>
    </source>
</evidence>
<dbReference type="RefSeq" id="WP_165102646.1">
    <property type="nucleotide sequence ID" value="NZ_CP049056.1"/>
</dbReference>
<dbReference type="SUPFAM" id="SSF50494">
    <property type="entry name" value="Trypsin-like serine proteases"/>
    <property type="match status" value="1"/>
</dbReference>
<dbReference type="PANTHER" id="PTHR15462:SF8">
    <property type="entry name" value="SERINE PROTEASE"/>
    <property type="match status" value="1"/>
</dbReference>
<reference evidence="4 5" key="1">
    <citation type="submission" date="2020-02" db="EMBL/GenBank/DDBJ databases">
        <title>complete genome sequence of Rhodobacteraceae bacterium.</title>
        <authorList>
            <person name="Park J."/>
            <person name="Kim Y.-S."/>
            <person name="Kim K.-H."/>
        </authorList>
    </citation>
    <scope>NUCLEOTIDE SEQUENCE [LARGE SCALE GENOMIC DNA]</scope>
    <source>
        <strain evidence="4 5">RR4-56</strain>
    </source>
</reference>
<dbReference type="InterPro" id="IPR018114">
    <property type="entry name" value="TRYPSIN_HIS"/>
</dbReference>
<dbReference type="GO" id="GO:0004252">
    <property type="term" value="F:serine-type endopeptidase activity"/>
    <property type="evidence" value="ECO:0007669"/>
    <property type="project" value="InterPro"/>
</dbReference>
<dbReference type="KEGG" id="hdh:G5B40_20050"/>
<evidence type="ECO:0000259" key="3">
    <source>
        <dbReference type="PROSITE" id="PS50240"/>
    </source>
</evidence>
<dbReference type="Pfam" id="PF00089">
    <property type="entry name" value="Trypsin"/>
    <property type="match status" value="1"/>
</dbReference>
<dbReference type="InterPro" id="IPR001314">
    <property type="entry name" value="Peptidase_S1A"/>
</dbReference>
<dbReference type="PANTHER" id="PTHR15462">
    <property type="entry name" value="SERINE PROTEASE"/>
    <property type="match status" value="1"/>
</dbReference>
<protein>
    <submittedName>
        <fullName evidence="4">Trypsin-like serine protease</fullName>
    </submittedName>
</protein>